<keyword evidence="2" id="KW-0489">Methyltransferase</keyword>
<dbReference type="Pfam" id="PF13847">
    <property type="entry name" value="Methyltransf_31"/>
    <property type="match status" value="1"/>
</dbReference>
<dbReference type="GO" id="GO:0008168">
    <property type="term" value="F:methyltransferase activity"/>
    <property type="evidence" value="ECO:0007669"/>
    <property type="project" value="UniProtKB-KW"/>
</dbReference>
<evidence type="ECO:0000259" key="1">
    <source>
        <dbReference type="Pfam" id="PF13847"/>
    </source>
</evidence>
<comment type="caution">
    <text evidence="2">The sequence shown here is derived from an EMBL/GenBank/DDBJ whole genome shotgun (WGS) entry which is preliminary data.</text>
</comment>
<dbReference type="GeneID" id="76043930"/>
<evidence type="ECO:0000313" key="3">
    <source>
        <dbReference type="Proteomes" id="UP000182818"/>
    </source>
</evidence>
<dbReference type="EMBL" id="FOGK01000015">
    <property type="protein sequence ID" value="SER75417.1"/>
    <property type="molecule type" value="Genomic_DNA"/>
</dbReference>
<dbReference type="RefSeq" id="WP_057806923.1">
    <property type="nucleotide sequence ID" value="NZ_BJYP01000032.1"/>
</dbReference>
<dbReference type="InterPro" id="IPR029063">
    <property type="entry name" value="SAM-dependent_MTases_sf"/>
</dbReference>
<dbReference type="GO" id="GO:0032259">
    <property type="term" value="P:methylation"/>
    <property type="evidence" value="ECO:0007669"/>
    <property type="project" value="UniProtKB-KW"/>
</dbReference>
<evidence type="ECO:0000313" key="2">
    <source>
        <dbReference type="EMBL" id="SER75417.1"/>
    </source>
</evidence>
<reference evidence="2 3" key="1">
    <citation type="submission" date="2016-10" db="EMBL/GenBank/DDBJ databases">
        <authorList>
            <person name="Varghese N."/>
            <person name="Submissions S."/>
        </authorList>
    </citation>
    <scope>NUCLEOTIDE SEQUENCE [LARGE SCALE GENOMIC DNA]</scope>
    <source>
        <strain evidence="2 3">CGMCC 1.3889</strain>
    </source>
</reference>
<dbReference type="PANTHER" id="PTHR43460">
    <property type="entry name" value="METHYLTRANSFERASE"/>
    <property type="match status" value="1"/>
</dbReference>
<name>A0A1H9RRY0_9LACO</name>
<accession>A0A1H9RRY0</accession>
<feature type="domain" description="Methyltransferase" evidence="1">
    <location>
        <begin position="92"/>
        <end position="207"/>
    </location>
</feature>
<dbReference type="Proteomes" id="UP000182818">
    <property type="component" value="Unassembled WGS sequence"/>
</dbReference>
<dbReference type="SUPFAM" id="SSF53335">
    <property type="entry name" value="S-adenosyl-L-methionine-dependent methyltransferases"/>
    <property type="match status" value="1"/>
</dbReference>
<gene>
    <name evidence="2" type="ORF">SAMN04487973_11536</name>
</gene>
<dbReference type="InterPro" id="IPR025714">
    <property type="entry name" value="Methyltranfer_dom"/>
</dbReference>
<protein>
    <submittedName>
        <fullName evidence="2">23S rRNA m(1)G-748 methyltransferase</fullName>
    </submittedName>
</protein>
<keyword evidence="3" id="KW-1185">Reference proteome</keyword>
<dbReference type="PANTHER" id="PTHR43460:SF1">
    <property type="entry name" value="METHYLTRANSFERASE TYPE 11 DOMAIN-CONTAINING PROTEIN"/>
    <property type="match status" value="1"/>
</dbReference>
<dbReference type="PIRSF" id="PIRSF018249">
    <property type="entry name" value="MyrA_prd"/>
    <property type="match status" value="1"/>
</dbReference>
<sequence length="281" mass="31533">MKKRDKGIQFISRHLNLFRCPVCKESYVKVEGGSVICPNLHNIDISKKGTLYFLNHAVNSEYDAEMLASRRRILTAGLFDPICEEVSQHMEENEVVLDVGSGEGTPLKKTLSLLKKATAVGFDISTAGINLATQLNSEAFFCIADLANLPFNDNQFTTILDLFSPSAYTEFHRVLSSGGQVLKIVPNSNYLIELRHLLYEKTSQHADYQNDQVVELFKKRFSNAQTKRITYDFKFDESLLSDLIQMTPLHWGATPQTLELAKTSGLNHITVDVTLLKGVKS</sequence>
<dbReference type="InterPro" id="IPR016718">
    <property type="entry name" value="rRNA_m1G-MeTrfase_A_prd"/>
</dbReference>
<organism evidence="2 3">
    <name type="scientific">Pediococcus ethanolidurans</name>
    <dbReference type="NCBI Taxonomy" id="319653"/>
    <lineage>
        <taxon>Bacteria</taxon>
        <taxon>Bacillati</taxon>
        <taxon>Bacillota</taxon>
        <taxon>Bacilli</taxon>
        <taxon>Lactobacillales</taxon>
        <taxon>Lactobacillaceae</taxon>
        <taxon>Pediococcus</taxon>
    </lineage>
</organism>
<keyword evidence="2" id="KW-0808">Transferase</keyword>
<dbReference type="Gene3D" id="3.40.50.150">
    <property type="entry name" value="Vaccinia Virus protein VP39"/>
    <property type="match status" value="1"/>
</dbReference>
<dbReference type="InterPro" id="IPR052939">
    <property type="entry name" value="23S_rRNA_MeTrnsfrase_RlmA"/>
</dbReference>
<proteinExistence type="predicted"/>